<evidence type="ECO:0000313" key="2">
    <source>
        <dbReference type="EMBL" id="SDW21499.1"/>
    </source>
</evidence>
<sequence length="260" mass="28854">MAVRESTSDENQQSAVVIVDNGGVEERVNLRVLSNKAIKALAKDSGLKVKSTRKQDMIDEIIDQAPGAKLTIQQEETENAEDASASQKNEENYAGVIITNKDGNEEEINLYSIDKQAVKKLAVDSGLQITKEDKDGMIQEIMEQVNEAYQETKEAPAENNNENESGNEMNNSSEESSAPTSTSFLSKAAHESLVRSITRTLAAEWKDDMHTKLREELKQQVKNDFMENSWDDLMKEIKADAAKNSRNGKKASSIKARADK</sequence>
<feature type="region of interest" description="Disordered" evidence="1">
    <location>
        <begin position="239"/>
        <end position="260"/>
    </location>
</feature>
<evidence type="ECO:0000256" key="1">
    <source>
        <dbReference type="SAM" id="MobiDB-lite"/>
    </source>
</evidence>
<accession>A0A1H2RS85</accession>
<reference evidence="2 3" key="1">
    <citation type="submission" date="2016-10" db="EMBL/GenBank/DDBJ databases">
        <authorList>
            <person name="de Groot N.N."/>
        </authorList>
    </citation>
    <scope>NUCLEOTIDE SEQUENCE [LARGE SCALE GENOMIC DNA]</scope>
    <source>
        <strain evidence="2 3">DSM 23126</strain>
    </source>
</reference>
<evidence type="ECO:0008006" key="4">
    <source>
        <dbReference type="Google" id="ProtNLM"/>
    </source>
</evidence>
<feature type="region of interest" description="Disordered" evidence="1">
    <location>
        <begin position="150"/>
        <end position="189"/>
    </location>
</feature>
<dbReference type="RefSeq" id="WP_091611607.1">
    <property type="nucleotide sequence ID" value="NZ_FNNC01000001.1"/>
</dbReference>
<feature type="compositionally biased region" description="Low complexity" evidence="1">
    <location>
        <begin position="158"/>
        <end position="183"/>
    </location>
</feature>
<evidence type="ECO:0000313" key="3">
    <source>
        <dbReference type="Proteomes" id="UP000199488"/>
    </source>
</evidence>
<dbReference type="AlphaFoldDB" id="A0A1H2RS85"/>
<name>A0A1H2RS85_9BACI</name>
<protein>
    <recommendedName>
        <fullName evidence="4">Rho termination factor, N-terminal domain</fullName>
    </recommendedName>
</protein>
<dbReference type="OrthoDB" id="2965488at2"/>
<organism evidence="2 3">
    <name type="scientific">Marinococcus luteus</name>
    <dbReference type="NCBI Taxonomy" id="1122204"/>
    <lineage>
        <taxon>Bacteria</taxon>
        <taxon>Bacillati</taxon>
        <taxon>Bacillota</taxon>
        <taxon>Bacilli</taxon>
        <taxon>Bacillales</taxon>
        <taxon>Bacillaceae</taxon>
        <taxon>Marinococcus</taxon>
    </lineage>
</organism>
<proteinExistence type="predicted"/>
<gene>
    <name evidence="2" type="ORF">SAMN05421781_0865</name>
</gene>
<dbReference type="Proteomes" id="UP000199488">
    <property type="component" value="Unassembled WGS sequence"/>
</dbReference>
<keyword evidence="3" id="KW-1185">Reference proteome</keyword>
<dbReference type="EMBL" id="FNNC01000001">
    <property type="protein sequence ID" value="SDW21499.1"/>
    <property type="molecule type" value="Genomic_DNA"/>
</dbReference>